<evidence type="ECO:0000313" key="1">
    <source>
        <dbReference type="EMBL" id="KAF9615124.1"/>
    </source>
</evidence>
<comment type="caution">
    <text evidence="1">The sequence shown here is derived from an EMBL/GenBank/DDBJ whole genome shotgun (WGS) entry which is preliminary data.</text>
</comment>
<organism evidence="1 2">
    <name type="scientific">Coptis chinensis</name>
    <dbReference type="NCBI Taxonomy" id="261450"/>
    <lineage>
        <taxon>Eukaryota</taxon>
        <taxon>Viridiplantae</taxon>
        <taxon>Streptophyta</taxon>
        <taxon>Embryophyta</taxon>
        <taxon>Tracheophyta</taxon>
        <taxon>Spermatophyta</taxon>
        <taxon>Magnoliopsida</taxon>
        <taxon>Ranunculales</taxon>
        <taxon>Ranunculaceae</taxon>
        <taxon>Coptidoideae</taxon>
        <taxon>Coptis</taxon>
    </lineage>
</organism>
<reference evidence="1 2" key="1">
    <citation type="submission" date="2020-10" db="EMBL/GenBank/DDBJ databases">
        <title>The Coptis chinensis genome and diversification of protoberbering-type alkaloids.</title>
        <authorList>
            <person name="Wang B."/>
            <person name="Shu S."/>
            <person name="Song C."/>
            <person name="Liu Y."/>
        </authorList>
    </citation>
    <scope>NUCLEOTIDE SEQUENCE [LARGE SCALE GENOMIC DNA]</scope>
    <source>
        <strain evidence="1">HL-2020</strain>
        <tissue evidence="1">Leaf</tissue>
    </source>
</reference>
<dbReference type="InterPro" id="IPR052608">
    <property type="entry name" value="U-box_domain_protein"/>
</dbReference>
<protein>
    <submittedName>
        <fullName evidence="1">Uncharacterized protein</fullName>
    </submittedName>
</protein>
<evidence type="ECO:0000313" key="2">
    <source>
        <dbReference type="Proteomes" id="UP000631114"/>
    </source>
</evidence>
<accession>A0A835IDW9</accession>
<dbReference type="EMBL" id="JADFTS010000003">
    <property type="protein sequence ID" value="KAF9615124.1"/>
    <property type="molecule type" value="Genomic_DNA"/>
</dbReference>
<dbReference type="AlphaFoldDB" id="A0A835IDW9"/>
<gene>
    <name evidence="1" type="ORF">IFM89_022054</name>
</gene>
<sequence>MCLHDLLNMPGPPETKLAMATYLGELVLSNDVKVVIVARRVGSSLVNVMRSGNMQSKEATLKALNQI</sequence>
<dbReference type="Proteomes" id="UP000631114">
    <property type="component" value="Unassembled WGS sequence"/>
</dbReference>
<keyword evidence="2" id="KW-1185">Reference proteome</keyword>
<dbReference type="PANTHER" id="PTHR45958">
    <property type="entry name" value="RING-TYPE E3 UBIQUITIN TRANSFERASE"/>
    <property type="match status" value="1"/>
</dbReference>
<proteinExistence type="predicted"/>
<dbReference type="PANTHER" id="PTHR45958:SF6">
    <property type="entry name" value="U-BOX DOMAIN-CONTAINING PROTEIN 43"/>
    <property type="match status" value="1"/>
</dbReference>
<name>A0A835IDW9_9MAGN</name>